<dbReference type="PIRSF" id="PIRSF016184">
    <property type="entry name" value="PhzC_PhzF"/>
    <property type="match status" value="1"/>
</dbReference>
<keyword evidence="3" id="KW-1185">Reference proteome</keyword>
<dbReference type="Pfam" id="PF02567">
    <property type="entry name" value="PhzC-PhzF"/>
    <property type="match status" value="1"/>
</dbReference>
<proteinExistence type="predicted"/>
<dbReference type="SUPFAM" id="SSF54506">
    <property type="entry name" value="Diaminopimelate epimerase-like"/>
    <property type="match status" value="1"/>
</dbReference>
<sequence>MVPPLRLRVETYDVFASKPFQGNQLAVFSGEDVARAPMQALAREMNYAESTFVLPGEGEKRRFRIFTCEKELPFAGHPTLGTAYHVLRDLEGNSVELECEAGAVRVTREDSGLLWMRQLPPTFGPLLSTAELSTALGCDEEALDKTFPAQVVSTGTPFAIVALRSLRALEELSRSGAPLGFLCKTRGVVGIYCVAMGGRDDSHTVSARSFVDEVTVPEDPATGSACGCFAAWSVRTGFLQSPATAVVGQGFEMGRPSLLHVRVGGGGDSDICVQVGGRVVPVLTGATVCCDT</sequence>
<dbReference type="EMBL" id="JAQMWT010000531">
    <property type="protein sequence ID" value="KAJ8600001.1"/>
    <property type="molecule type" value="Genomic_DNA"/>
</dbReference>
<evidence type="ECO:0000313" key="3">
    <source>
        <dbReference type="Proteomes" id="UP001230188"/>
    </source>
</evidence>
<name>A0AAD7XIW1_9STRA</name>
<reference evidence="2" key="1">
    <citation type="submission" date="2023-01" db="EMBL/GenBank/DDBJ databases">
        <title>Metagenome sequencing of chrysophaentin producing Chrysophaeum taylorii.</title>
        <authorList>
            <person name="Davison J."/>
            <person name="Bewley C."/>
        </authorList>
    </citation>
    <scope>NUCLEOTIDE SEQUENCE</scope>
    <source>
        <strain evidence="2">NIES-1699</strain>
    </source>
</reference>
<dbReference type="PANTHER" id="PTHR13774:SF32">
    <property type="entry name" value="ANTISENSE-ENHANCING SEQUENCE 1"/>
    <property type="match status" value="1"/>
</dbReference>
<evidence type="ECO:0000256" key="1">
    <source>
        <dbReference type="PIRSR" id="PIRSR016184-1"/>
    </source>
</evidence>
<accession>A0AAD7XIW1</accession>
<feature type="active site" evidence="1">
    <location>
        <position position="49"/>
    </location>
</feature>
<dbReference type="InterPro" id="IPR003719">
    <property type="entry name" value="Phenazine_PhzF-like"/>
</dbReference>
<gene>
    <name evidence="2" type="ORF">CTAYLR_001838</name>
</gene>
<dbReference type="GO" id="GO:0016853">
    <property type="term" value="F:isomerase activity"/>
    <property type="evidence" value="ECO:0007669"/>
    <property type="project" value="TreeGrafter"/>
</dbReference>
<dbReference type="NCBIfam" id="TIGR00654">
    <property type="entry name" value="PhzF_family"/>
    <property type="match status" value="1"/>
</dbReference>
<comment type="caution">
    <text evidence="2">The sequence shown here is derived from an EMBL/GenBank/DDBJ whole genome shotgun (WGS) entry which is preliminary data.</text>
</comment>
<dbReference type="Gene3D" id="3.10.310.10">
    <property type="entry name" value="Diaminopimelate Epimerase, Chain A, domain 1"/>
    <property type="match status" value="2"/>
</dbReference>
<protein>
    <recommendedName>
        <fullName evidence="4">PhzF family phenazine biosynthesis protein</fullName>
    </recommendedName>
</protein>
<organism evidence="2 3">
    <name type="scientific">Chrysophaeum taylorii</name>
    <dbReference type="NCBI Taxonomy" id="2483200"/>
    <lineage>
        <taxon>Eukaryota</taxon>
        <taxon>Sar</taxon>
        <taxon>Stramenopiles</taxon>
        <taxon>Ochrophyta</taxon>
        <taxon>Pelagophyceae</taxon>
        <taxon>Pelagomonadales</taxon>
        <taxon>Pelagomonadaceae</taxon>
        <taxon>Chrysophaeum</taxon>
    </lineage>
</organism>
<dbReference type="GO" id="GO:0005737">
    <property type="term" value="C:cytoplasm"/>
    <property type="evidence" value="ECO:0007669"/>
    <property type="project" value="TreeGrafter"/>
</dbReference>
<evidence type="ECO:0008006" key="4">
    <source>
        <dbReference type="Google" id="ProtNLM"/>
    </source>
</evidence>
<dbReference type="Proteomes" id="UP001230188">
    <property type="component" value="Unassembled WGS sequence"/>
</dbReference>
<dbReference type="PANTHER" id="PTHR13774">
    <property type="entry name" value="PHENAZINE BIOSYNTHESIS PROTEIN"/>
    <property type="match status" value="1"/>
</dbReference>
<dbReference type="AlphaFoldDB" id="A0AAD7XIW1"/>
<evidence type="ECO:0000313" key="2">
    <source>
        <dbReference type="EMBL" id="KAJ8600001.1"/>
    </source>
</evidence>